<name>A0AAV2EAM0_9ROSI</name>
<evidence type="ECO:0000313" key="2">
    <source>
        <dbReference type="Proteomes" id="UP001497516"/>
    </source>
</evidence>
<dbReference type="AlphaFoldDB" id="A0AAV2EAM0"/>
<protein>
    <submittedName>
        <fullName evidence="1">Uncharacterized protein</fullName>
    </submittedName>
</protein>
<reference evidence="1 2" key="1">
    <citation type="submission" date="2024-04" db="EMBL/GenBank/DDBJ databases">
        <authorList>
            <person name="Fracassetti M."/>
        </authorList>
    </citation>
    <scope>NUCLEOTIDE SEQUENCE [LARGE SCALE GENOMIC DNA]</scope>
</reference>
<accession>A0AAV2EAM0</accession>
<gene>
    <name evidence="1" type="ORF">LTRI10_LOCUS23902</name>
</gene>
<dbReference type="Proteomes" id="UP001497516">
    <property type="component" value="Chromosome 4"/>
</dbReference>
<dbReference type="EMBL" id="OZ034817">
    <property type="protein sequence ID" value="CAL1382585.1"/>
    <property type="molecule type" value="Genomic_DNA"/>
</dbReference>
<evidence type="ECO:0000313" key="1">
    <source>
        <dbReference type="EMBL" id="CAL1382585.1"/>
    </source>
</evidence>
<sequence length="84" mass="10000">MSSPKFRDPEFIRLWKLLQLSFDKLEEEMRRWAANDVVAASKRCGEAAKTLPPMRTSYAKQLQQSIDYWSTEAMRLRRAIWLFC</sequence>
<proteinExistence type="predicted"/>
<organism evidence="1 2">
    <name type="scientific">Linum trigynum</name>
    <dbReference type="NCBI Taxonomy" id="586398"/>
    <lineage>
        <taxon>Eukaryota</taxon>
        <taxon>Viridiplantae</taxon>
        <taxon>Streptophyta</taxon>
        <taxon>Embryophyta</taxon>
        <taxon>Tracheophyta</taxon>
        <taxon>Spermatophyta</taxon>
        <taxon>Magnoliopsida</taxon>
        <taxon>eudicotyledons</taxon>
        <taxon>Gunneridae</taxon>
        <taxon>Pentapetalae</taxon>
        <taxon>rosids</taxon>
        <taxon>fabids</taxon>
        <taxon>Malpighiales</taxon>
        <taxon>Linaceae</taxon>
        <taxon>Linum</taxon>
    </lineage>
</organism>
<keyword evidence="2" id="KW-1185">Reference proteome</keyword>